<accession>A0ABV6G170</accession>
<name>A0ABV6G170_9GAMM</name>
<evidence type="ECO:0000313" key="4">
    <source>
        <dbReference type="Proteomes" id="UP001589814"/>
    </source>
</evidence>
<dbReference type="EMBL" id="JBHLVX010000017">
    <property type="protein sequence ID" value="MFC0267371.1"/>
    <property type="molecule type" value="Genomic_DNA"/>
</dbReference>
<feature type="domain" description="Chromosomal replication initiator protein DnaA ATPAse" evidence="1">
    <location>
        <begin position="20"/>
        <end position="159"/>
    </location>
</feature>
<dbReference type="PANTHER" id="PTHR30050">
    <property type="entry name" value="CHROMOSOMAL REPLICATION INITIATOR PROTEIN DNAA"/>
    <property type="match status" value="1"/>
</dbReference>
<dbReference type="SUPFAM" id="SSF52540">
    <property type="entry name" value="P-loop containing nucleoside triphosphate hydrolases"/>
    <property type="match status" value="1"/>
</dbReference>
<comment type="caution">
    <text evidence="3">The sequence shown here is derived from an EMBL/GenBank/DDBJ whole genome shotgun (WGS) entry which is preliminary data.</text>
</comment>
<dbReference type="InterPro" id="IPR017788">
    <property type="entry name" value="Hda"/>
</dbReference>
<keyword evidence="4" id="KW-1185">Reference proteome</keyword>
<dbReference type="NCBIfam" id="TIGR03420">
    <property type="entry name" value="DnaA_homol_Hda"/>
    <property type="match status" value="1"/>
</dbReference>
<protein>
    <submittedName>
        <fullName evidence="3">DnaA regulatory inactivator Hda</fullName>
    </submittedName>
</protein>
<organism evidence="3 4">
    <name type="scientific">Kushneria aurantia</name>
    <dbReference type="NCBI Taxonomy" id="504092"/>
    <lineage>
        <taxon>Bacteria</taxon>
        <taxon>Pseudomonadati</taxon>
        <taxon>Pseudomonadota</taxon>
        <taxon>Gammaproteobacteria</taxon>
        <taxon>Oceanospirillales</taxon>
        <taxon>Halomonadaceae</taxon>
        <taxon>Kushneria</taxon>
    </lineage>
</organism>
<dbReference type="PANTHER" id="PTHR30050:SF5">
    <property type="entry name" value="DNAA REGULATORY INACTIVATOR HDA"/>
    <property type="match status" value="1"/>
</dbReference>
<dbReference type="InterPro" id="IPR027417">
    <property type="entry name" value="P-loop_NTPase"/>
</dbReference>
<evidence type="ECO:0000259" key="2">
    <source>
        <dbReference type="Pfam" id="PF22688"/>
    </source>
</evidence>
<gene>
    <name evidence="3" type="primary">hda</name>
    <name evidence="3" type="ORF">ACFFHW_05070</name>
</gene>
<dbReference type="Proteomes" id="UP001589814">
    <property type="component" value="Unassembled WGS sequence"/>
</dbReference>
<sequence>MKPDSLQLPLGVGVRDDANFDGFWPGGNAALVSQLRRQLDDDGEPFIYLWGPPDSGRTHLLQAACLEASERGARALYLPLDDLGHFPPHMLEDLEALDLVAIDDLEQVIGRRRWEEALFHCFNRLRDAHRRLLIAAGSSPRTLPVELPDLASRLGWGMTFHLQLPDDNARLEALRLRAHQRGMELPEDVARYMLHRGPRRLAEMMTLLERLDRASLSAQRKLTIPFVKRALEW</sequence>
<evidence type="ECO:0000259" key="1">
    <source>
        <dbReference type="Pfam" id="PF00308"/>
    </source>
</evidence>
<dbReference type="RefSeq" id="WP_019952226.1">
    <property type="nucleotide sequence ID" value="NZ_JBHLVX010000017.1"/>
</dbReference>
<feature type="domain" description="Hda lid" evidence="2">
    <location>
        <begin position="167"/>
        <end position="231"/>
    </location>
</feature>
<dbReference type="InterPro" id="IPR013317">
    <property type="entry name" value="DnaA_dom"/>
</dbReference>
<proteinExistence type="predicted"/>
<dbReference type="Gene3D" id="1.10.8.60">
    <property type="match status" value="1"/>
</dbReference>
<evidence type="ECO:0000313" key="3">
    <source>
        <dbReference type="EMBL" id="MFC0267371.1"/>
    </source>
</evidence>
<reference evidence="3 4" key="1">
    <citation type="submission" date="2024-09" db="EMBL/GenBank/DDBJ databases">
        <authorList>
            <person name="Sun Q."/>
            <person name="Mori K."/>
        </authorList>
    </citation>
    <scope>NUCLEOTIDE SEQUENCE [LARGE SCALE GENOMIC DNA]</scope>
    <source>
        <strain evidence="3 4">CCM 7415</strain>
    </source>
</reference>
<dbReference type="InterPro" id="IPR055199">
    <property type="entry name" value="Hda_lid"/>
</dbReference>
<dbReference type="Pfam" id="PF00308">
    <property type="entry name" value="Bac_DnaA"/>
    <property type="match status" value="1"/>
</dbReference>
<dbReference type="Gene3D" id="3.40.50.300">
    <property type="entry name" value="P-loop containing nucleotide triphosphate hydrolases"/>
    <property type="match status" value="1"/>
</dbReference>
<dbReference type="Pfam" id="PF22688">
    <property type="entry name" value="Hda_lid"/>
    <property type="match status" value="1"/>
</dbReference>